<dbReference type="VEuPathDB" id="PiroplasmaDB:BMR1_03g01200"/>
<dbReference type="GeneID" id="24424874"/>
<feature type="compositionally biased region" description="Basic and acidic residues" evidence="1">
    <location>
        <begin position="21"/>
        <end position="31"/>
    </location>
</feature>
<accession>A0A0K3AM71</accession>
<evidence type="ECO:0008006" key="4">
    <source>
        <dbReference type="Google" id="ProtNLM"/>
    </source>
</evidence>
<evidence type="ECO:0000313" key="3">
    <source>
        <dbReference type="Proteomes" id="UP000002899"/>
    </source>
</evidence>
<name>A0A0K3AM71_BABMR</name>
<dbReference type="OMA" id="NERLCTP"/>
<proteinExistence type="predicted"/>
<gene>
    <name evidence="2" type="ORF">BMR1_03g01200</name>
</gene>
<dbReference type="EMBL" id="LN871598">
    <property type="protein sequence ID" value="CTQ40839.1"/>
    <property type="molecule type" value="Genomic_DNA"/>
</dbReference>
<dbReference type="PANTHER" id="PTHR34066:SF1">
    <property type="entry name" value="DUF1764 FAMILY PROTEIN"/>
    <property type="match status" value="1"/>
</dbReference>
<dbReference type="Pfam" id="PF08576">
    <property type="entry name" value="DUF1764"/>
    <property type="match status" value="1"/>
</dbReference>
<dbReference type="Proteomes" id="UP000002899">
    <property type="component" value="Chromosome III"/>
</dbReference>
<dbReference type="InterPro" id="IPR013885">
    <property type="entry name" value="DUF1764_euk"/>
</dbReference>
<feature type="compositionally biased region" description="Basic residues" evidence="1">
    <location>
        <begin position="32"/>
        <end position="44"/>
    </location>
</feature>
<evidence type="ECO:0000313" key="2">
    <source>
        <dbReference type="EMBL" id="CTQ40839.1"/>
    </source>
</evidence>
<reference evidence="2 3" key="2">
    <citation type="journal article" date="2013" name="PLoS ONE">
        <title>Whole genome mapping and re-organization of the nuclear and mitochondrial genomes of Babesia microti isolates.</title>
        <authorList>
            <person name="Cornillot E."/>
            <person name="Dassouli A."/>
            <person name="Garg A."/>
            <person name="Pachikara N."/>
            <person name="Randazzo S."/>
            <person name="Depoix D."/>
            <person name="Carcy B."/>
            <person name="Delbecq S."/>
            <person name="Frutos R."/>
            <person name="Silva J.C."/>
            <person name="Sutton R."/>
            <person name="Krause P.J."/>
            <person name="Mamoun C.B."/>
        </authorList>
    </citation>
    <scope>NUCLEOTIDE SEQUENCE [LARGE SCALE GENOMIC DNA]</scope>
    <source>
        <strain evidence="2 3">RI</strain>
    </source>
</reference>
<dbReference type="KEGG" id="bmic:BMR1_03g01200"/>
<dbReference type="AlphaFoldDB" id="A0A0K3AM71"/>
<dbReference type="PANTHER" id="PTHR34066">
    <property type="entry name" value="GROWTH FACTOR 2"/>
    <property type="match status" value="1"/>
</dbReference>
<sequence length="91" mass="10197">MAKKTPKEIISDIFSNKLKSDTQKSTNDEKKKINKKSSKKKPQKKVLNNETSDVSVRKYTVDGLPIYTYEDLNIGKGGGTDACPFDCNCCF</sequence>
<reference evidence="2 3" key="1">
    <citation type="journal article" date="2012" name="Nucleic Acids Res.">
        <title>Sequencing of the smallest Apicomplexan genome from the human pathogen Babesia microti.</title>
        <authorList>
            <person name="Cornillot E."/>
            <person name="Hadj-Kaddour K."/>
            <person name="Dassouli A."/>
            <person name="Noel B."/>
            <person name="Ranwez V."/>
            <person name="Vacherie B."/>
            <person name="Augagneur Y."/>
            <person name="Bres V."/>
            <person name="Duclos A."/>
            <person name="Randazzo S."/>
            <person name="Carcy B."/>
            <person name="Debierre-Grockiego F."/>
            <person name="Delbecq S."/>
            <person name="Moubri-Menage K."/>
            <person name="Shams-Eldin H."/>
            <person name="Usmani-Brown S."/>
            <person name="Bringaud F."/>
            <person name="Wincker P."/>
            <person name="Vivares C.P."/>
            <person name="Schwarz R.T."/>
            <person name="Schetters T.P."/>
            <person name="Krause P.J."/>
            <person name="Gorenflot A."/>
            <person name="Berry V."/>
            <person name="Barbe V."/>
            <person name="Ben Mamoun C."/>
        </authorList>
    </citation>
    <scope>NUCLEOTIDE SEQUENCE [LARGE SCALE GENOMIC DNA]</scope>
    <source>
        <strain evidence="2 3">RI</strain>
    </source>
</reference>
<keyword evidence="3" id="KW-1185">Reference proteome</keyword>
<dbReference type="RefSeq" id="XP_012648850.1">
    <property type="nucleotide sequence ID" value="XM_012793396.1"/>
</dbReference>
<reference evidence="2 3" key="3">
    <citation type="journal article" date="2016" name="Sci. Rep.">
        <title>Genome-wide diversity and gene expression profiling of Babesia microti isolates identify polymorphic genes that mediate host-pathogen interactions.</title>
        <authorList>
            <person name="Silva J.C."/>
            <person name="Cornillot E."/>
            <person name="McCracken C."/>
            <person name="Usmani-Brown S."/>
            <person name="Dwivedi A."/>
            <person name="Ifeonu O.O."/>
            <person name="Crabtree J."/>
            <person name="Gotia H.T."/>
            <person name="Virji A.Z."/>
            <person name="Reynes C."/>
            <person name="Colinge J."/>
            <person name="Kumar V."/>
            <person name="Lawres L."/>
            <person name="Pazzi J.E."/>
            <person name="Pablo J.V."/>
            <person name="Hung C."/>
            <person name="Brancato J."/>
            <person name="Kumari P."/>
            <person name="Orvis J."/>
            <person name="Tretina K."/>
            <person name="Chibucos M."/>
            <person name="Ott S."/>
            <person name="Sadzewicz L."/>
            <person name="Sengamalay N."/>
            <person name="Shetty A.C."/>
            <person name="Su Q."/>
            <person name="Tallon L."/>
            <person name="Fraser C.M."/>
            <person name="Frutos R."/>
            <person name="Molina D.M."/>
            <person name="Krause P.J."/>
            <person name="Ben Mamoun C."/>
        </authorList>
    </citation>
    <scope>NUCLEOTIDE SEQUENCE [LARGE SCALE GENOMIC DNA]</scope>
    <source>
        <strain evidence="2 3">RI</strain>
    </source>
</reference>
<organism evidence="2 3">
    <name type="scientific">Babesia microti (strain RI)</name>
    <dbReference type="NCBI Taxonomy" id="1133968"/>
    <lineage>
        <taxon>Eukaryota</taxon>
        <taxon>Sar</taxon>
        <taxon>Alveolata</taxon>
        <taxon>Apicomplexa</taxon>
        <taxon>Aconoidasida</taxon>
        <taxon>Piroplasmida</taxon>
        <taxon>Babesiidae</taxon>
        <taxon>Babesia</taxon>
    </lineage>
</organism>
<protein>
    <recommendedName>
        <fullName evidence="4">DUF1764 domain-containing protein</fullName>
    </recommendedName>
</protein>
<feature type="region of interest" description="Disordered" evidence="1">
    <location>
        <begin position="21"/>
        <end position="52"/>
    </location>
</feature>
<evidence type="ECO:0000256" key="1">
    <source>
        <dbReference type="SAM" id="MobiDB-lite"/>
    </source>
</evidence>
<dbReference type="OrthoDB" id="20835at2759"/>